<organism evidence="3 4">
    <name type="scientific">Neoroseomonas lacus</name>
    <dbReference type="NCBI Taxonomy" id="287609"/>
    <lineage>
        <taxon>Bacteria</taxon>
        <taxon>Pseudomonadati</taxon>
        <taxon>Pseudomonadota</taxon>
        <taxon>Alphaproteobacteria</taxon>
        <taxon>Acetobacterales</taxon>
        <taxon>Acetobacteraceae</taxon>
        <taxon>Neoroseomonas</taxon>
    </lineage>
</organism>
<name>A0A917KK42_9PROT</name>
<dbReference type="RefSeq" id="WP_188967476.1">
    <property type="nucleotide sequence ID" value="NZ_BMKW01000006.1"/>
</dbReference>
<evidence type="ECO:0000259" key="2">
    <source>
        <dbReference type="Pfam" id="PF17289"/>
    </source>
</evidence>
<dbReference type="Pfam" id="PF17289">
    <property type="entry name" value="Terminase_6C"/>
    <property type="match status" value="1"/>
</dbReference>
<evidence type="ECO:0000313" key="3">
    <source>
        <dbReference type="EMBL" id="GGJ17389.1"/>
    </source>
</evidence>
<reference evidence="3" key="1">
    <citation type="journal article" date="2014" name="Int. J. Syst. Evol. Microbiol.">
        <title>Complete genome sequence of Corynebacterium casei LMG S-19264T (=DSM 44701T), isolated from a smear-ripened cheese.</title>
        <authorList>
            <consortium name="US DOE Joint Genome Institute (JGI-PGF)"/>
            <person name="Walter F."/>
            <person name="Albersmeier A."/>
            <person name="Kalinowski J."/>
            <person name="Ruckert C."/>
        </authorList>
    </citation>
    <scope>NUCLEOTIDE SEQUENCE</scope>
    <source>
        <strain evidence="3">CGMCC 1.3617</strain>
    </source>
</reference>
<feature type="domain" description="Terminase large subunit gp17-like C-terminal" evidence="2">
    <location>
        <begin position="325"/>
        <end position="465"/>
    </location>
</feature>
<accession>A0A917KK42</accession>
<dbReference type="NCBIfam" id="TIGR01630">
    <property type="entry name" value="psiM2_ORF9"/>
    <property type="match status" value="1"/>
</dbReference>
<dbReference type="Proteomes" id="UP000661507">
    <property type="component" value="Unassembled WGS sequence"/>
</dbReference>
<dbReference type="EMBL" id="BMKW01000006">
    <property type="protein sequence ID" value="GGJ17389.1"/>
    <property type="molecule type" value="Genomic_DNA"/>
</dbReference>
<evidence type="ECO:0000313" key="4">
    <source>
        <dbReference type="Proteomes" id="UP000661507"/>
    </source>
</evidence>
<evidence type="ECO:0000256" key="1">
    <source>
        <dbReference type="ARBA" id="ARBA00022612"/>
    </source>
</evidence>
<dbReference type="InterPro" id="IPR006517">
    <property type="entry name" value="Phage_terminase_lsu-like_C"/>
</dbReference>
<dbReference type="AlphaFoldDB" id="A0A917KK42"/>
<reference evidence="3" key="2">
    <citation type="submission" date="2020-09" db="EMBL/GenBank/DDBJ databases">
        <authorList>
            <person name="Sun Q."/>
            <person name="Zhou Y."/>
        </authorList>
    </citation>
    <scope>NUCLEOTIDE SEQUENCE</scope>
    <source>
        <strain evidence="3">CGMCC 1.3617</strain>
    </source>
</reference>
<proteinExistence type="predicted"/>
<keyword evidence="4" id="KW-1185">Reference proteome</keyword>
<gene>
    <name evidence="3" type="ORF">GCM10011320_25930</name>
</gene>
<dbReference type="InterPro" id="IPR035421">
    <property type="entry name" value="Terminase_6C"/>
</dbReference>
<dbReference type="Gene3D" id="3.30.420.240">
    <property type="match status" value="1"/>
</dbReference>
<keyword evidence="1" id="KW-1188">Viral release from host cell</keyword>
<comment type="caution">
    <text evidence="3">The sequence shown here is derived from an EMBL/GenBank/DDBJ whole genome shotgun (WGS) entry which is preliminary data.</text>
</comment>
<sequence length="492" mass="55162">MPRKASSEPGSASQHAAILNAILRQHFPSFVRKVFSTVNVGDRFVPGRHIDAIGHQMLRMRDGELRRLIVNLPPRSLKSLIASVAYPAWILGRSPSTRIIVASYSDDLSRRLARDFRRVIETSWYRALFPAMQIDARKNTEAEVATTAAGFRYATSVGGTLTGRGGDVIIIDDPIKPMDAASEAERRKVNEWFDSTVVSRLDDPASGAIAVIMQRVHEDDLSGHLLEKGGWHHLRLQAIATEDEDVPLDAKRTWRRRTGDILEPGRAAAEQLDEARRHLGSYLFEAQYQQDPIPAGGTLIRAEWLLTCPDGAMSAPEEFEQIVQSWDVASKVGGRNDWSVCTTWGIRGRKYYLLHVLRERMEFPDLLHRAKELAQRFSAHRILIEDASSGSALAQALRLGEKCAVIAIKPKLDKPARVQRASAVFEAGRVLSPPDAHWLPEYRRELLSFPGGRHDDQVDSTSQFLIWAEERPPTVPILGPIFIPNQPWPEPR</sequence>
<protein>
    <recommendedName>
        <fullName evidence="2">Terminase large subunit gp17-like C-terminal domain-containing protein</fullName>
    </recommendedName>
</protein>